<feature type="domain" description="FAD dependent oxidoreductase" evidence="2">
    <location>
        <begin position="14"/>
        <end position="356"/>
    </location>
</feature>
<dbReference type="RefSeq" id="WP_090939464.1">
    <property type="nucleotide sequence ID" value="NZ_FNDJ01000015.1"/>
</dbReference>
<dbReference type="Gene3D" id="3.30.9.10">
    <property type="entry name" value="D-Amino Acid Oxidase, subunit A, domain 2"/>
    <property type="match status" value="1"/>
</dbReference>
<evidence type="ECO:0000259" key="2">
    <source>
        <dbReference type="Pfam" id="PF01266"/>
    </source>
</evidence>
<dbReference type="Gene3D" id="3.50.50.60">
    <property type="entry name" value="FAD/NAD(P)-binding domain"/>
    <property type="match status" value="1"/>
</dbReference>
<dbReference type="InterPro" id="IPR006076">
    <property type="entry name" value="FAD-dep_OxRdtase"/>
</dbReference>
<dbReference type="PANTHER" id="PTHR13847">
    <property type="entry name" value="SARCOSINE DEHYDROGENASE-RELATED"/>
    <property type="match status" value="1"/>
</dbReference>
<dbReference type="InterPro" id="IPR036188">
    <property type="entry name" value="FAD/NAD-bd_sf"/>
</dbReference>
<keyword evidence="4" id="KW-1185">Reference proteome</keyword>
<dbReference type="PANTHER" id="PTHR13847:SF287">
    <property type="entry name" value="FAD-DEPENDENT OXIDOREDUCTASE DOMAIN-CONTAINING PROTEIN 1"/>
    <property type="match status" value="1"/>
</dbReference>
<dbReference type="AlphaFoldDB" id="A0A1G9B570"/>
<dbReference type="OrthoDB" id="9806452at2"/>
<dbReference type="SUPFAM" id="SSF51905">
    <property type="entry name" value="FAD/NAD(P)-binding domain"/>
    <property type="match status" value="1"/>
</dbReference>
<protein>
    <submittedName>
        <fullName evidence="3">Sarcosine oxidase subunit beta</fullName>
    </submittedName>
</protein>
<accession>A0A1G9B570</accession>
<dbReference type="EMBL" id="FNDJ01000015">
    <property type="protein sequence ID" value="SDK34639.1"/>
    <property type="molecule type" value="Genomic_DNA"/>
</dbReference>
<sequence length="388" mass="41637">MTVSNLARTPRSVDVAVVGAGIIGASCAFHLARRGLRVAVLETYEGPAMGSSGRSFAGVRAQWTDPVNIRLSWAGIQTYRDFAALYGVDAGYRPLGYLLLVPEDRWEAQLAAVELQRSLGVEVEVLSPEEAQRHTSFVPDGIGGCTWGPGDGVVDPHQVTATYLAMARDLGATVSYRREVVAVERRQGRWELTTTEGALSARQVVNAAGGWAGELAALAGLRVPVRHVRRMVFGSARDAVERPLPMTIDVASGFFLRGEGARLLIGRANPGESPGYTTRVDWDWLEHVLASGVRRFPWLAEVPIDPAGSWAGTYEITPDHLPFLGAMPGAPGWINACGFSGHGVMQAPAVGRLIAEEALDGRAHSIDIDPLRIERLAEAGTRGDALVF</sequence>
<dbReference type="Pfam" id="PF01266">
    <property type="entry name" value="DAO"/>
    <property type="match status" value="1"/>
</dbReference>
<keyword evidence="1" id="KW-0560">Oxidoreductase</keyword>
<evidence type="ECO:0000313" key="4">
    <source>
        <dbReference type="Proteomes" id="UP000199202"/>
    </source>
</evidence>
<dbReference type="STRING" id="633440.SAMN05421869_115159"/>
<proteinExistence type="predicted"/>
<evidence type="ECO:0000256" key="1">
    <source>
        <dbReference type="ARBA" id="ARBA00023002"/>
    </source>
</evidence>
<reference evidence="3 4" key="1">
    <citation type="submission" date="2016-10" db="EMBL/GenBank/DDBJ databases">
        <authorList>
            <person name="de Groot N.N."/>
        </authorList>
    </citation>
    <scope>NUCLEOTIDE SEQUENCE [LARGE SCALE GENOMIC DNA]</scope>
    <source>
        <strain evidence="3 4">CGMCC 4.6533</strain>
    </source>
</reference>
<dbReference type="GO" id="GO:0016491">
    <property type="term" value="F:oxidoreductase activity"/>
    <property type="evidence" value="ECO:0007669"/>
    <property type="project" value="UniProtKB-KW"/>
</dbReference>
<gene>
    <name evidence="3" type="ORF">SAMN05421869_115159</name>
</gene>
<dbReference type="GO" id="GO:0005737">
    <property type="term" value="C:cytoplasm"/>
    <property type="evidence" value="ECO:0007669"/>
    <property type="project" value="TreeGrafter"/>
</dbReference>
<name>A0A1G9B570_9ACTN</name>
<evidence type="ECO:0000313" key="3">
    <source>
        <dbReference type="EMBL" id="SDK34639.1"/>
    </source>
</evidence>
<organism evidence="3 4">
    <name type="scientific">Nonomuraea jiangxiensis</name>
    <dbReference type="NCBI Taxonomy" id="633440"/>
    <lineage>
        <taxon>Bacteria</taxon>
        <taxon>Bacillati</taxon>
        <taxon>Actinomycetota</taxon>
        <taxon>Actinomycetes</taxon>
        <taxon>Streptosporangiales</taxon>
        <taxon>Streptosporangiaceae</taxon>
        <taxon>Nonomuraea</taxon>
    </lineage>
</organism>
<dbReference type="Proteomes" id="UP000199202">
    <property type="component" value="Unassembled WGS sequence"/>
</dbReference>